<keyword evidence="4" id="KW-1185">Reference proteome</keyword>
<dbReference type="GO" id="GO:0030527">
    <property type="term" value="F:structural constituent of chromatin"/>
    <property type="evidence" value="ECO:0007669"/>
    <property type="project" value="InterPro"/>
</dbReference>
<feature type="compositionally biased region" description="Low complexity" evidence="2">
    <location>
        <begin position="19"/>
        <end position="30"/>
    </location>
</feature>
<dbReference type="SUPFAM" id="SSF47113">
    <property type="entry name" value="Histone-fold"/>
    <property type="match status" value="1"/>
</dbReference>
<dbReference type="EMBL" id="JACDTQ010000751">
    <property type="protein sequence ID" value="KAF5926460.1"/>
    <property type="molecule type" value="Genomic_DNA"/>
</dbReference>
<feature type="region of interest" description="Disordered" evidence="2">
    <location>
        <begin position="1"/>
        <end position="32"/>
    </location>
</feature>
<dbReference type="GO" id="GO:0000786">
    <property type="term" value="C:nucleosome"/>
    <property type="evidence" value="ECO:0007669"/>
    <property type="project" value="InterPro"/>
</dbReference>
<dbReference type="GO" id="GO:0046982">
    <property type="term" value="F:protein heterodimerization activity"/>
    <property type="evidence" value="ECO:0007669"/>
    <property type="project" value="InterPro"/>
</dbReference>
<sequence length="104" mass="10815">MALKSGGGNTANKQPATKAAGDSAPSAGGDLVQKPGLGLRSALSAVGISWEQSGAYLVGSFKDTNLCATHSKCITITPKGVLLAYCICGERAEILYERKHFIFK</sequence>
<evidence type="ECO:0000256" key="2">
    <source>
        <dbReference type="SAM" id="MobiDB-lite"/>
    </source>
</evidence>
<dbReference type="InterPro" id="IPR009072">
    <property type="entry name" value="Histone-fold"/>
</dbReference>
<dbReference type="GO" id="GO:0003677">
    <property type="term" value="F:DNA binding"/>
    <property type="evidence" value="ECO:0007669"/>
    <property type="project" value="InterPro"/>
</dbReference>
<evidence type="ECO:0000313" key="4">
    <source>
        <dbReference type="Proteomes" id="UP000551758"/>
    </source>
</evidence>
<comment type="similarity">
    <text evidence="1">Belongs to the histone H3 family.</text>
</comment>
<organism evidence="3 4">
    <name type="scientific">Diceros bicornis minor</name>
    <name type="common">South-central black rhinoceros</name>
    <dbReference type="NCBI Taxonomy" id="77932"/>
    <lineage>
        <taxon>Eukaryota</taxon>
        <taxon>Metazoa</taxon>
        <taxon>Chordata</taxon>
        <taxon>Craniata</taxon>
        <taxon>Vertebrata</taxon>
        <taxon>Euteleostomi</taxon>
        <taxon>Mammalia</taxon>
        <taxon>Eutheria</taxon>
        <taxon>Laurasiatheria</taxon>
        <taxon>Perissodactyla</taxon>
        <taxon>Rhinocerotidae</taxon>
        <taxon>Diceros</taxon>
    </lineage>
</organism>
<dbReference type="SMART" id="SM00428">
    <property type="entry name" value="H3"/>
    <property type="match status" value="1"/>
</dbReference>
<dbReference type="Gene3D" id="1.10.20.10">
    <property type="entry name" value="Histone, subunit A"/>
    <property type="match status" value="1"/>
</dbReference>
<dbReference type="Proteomes" id="UP000551758">
    <property type="component" value="Unassembled WGS sequence"/>
</dbReference>
<dbReference type="PANTHER" id="PTHR11426">
    <property type="entry name" value="HISTONE H3"/>
    <property type="match status" value="1"/>
</dbReference>
<gene>
    <name evidence="3" type="ORF">HPG69_013765</name>
</gene>
<accession>A0A7J7FEM3</accession>
<name>A0A7J7FEM3_DICBM</name>
<proteinExistence type="inferred from homology"/>
<protein>
    <submittedName>
        <fullName evidence="3">Uncharacterized protein</fullName>
    </submittedName>
</protein>
<evidence type="ECO:0000313" key="3">
    <source>
        <dbReference type="EMBL" id="KAF5926460.1"/>
    </source>
</evidence>
<evidence type="ECO:0000256" key="1">
    <source>
        <dbReference type="ARBA" id="ARBA00010343"/>
    </source>
</evidence>
<dbReference type="AlphaFoldDB" id="A0A7J7FEM3"/>
<comment type="caution">
    <text evidence="3">The sequence shown here is derived from an EMBL/GenBank/DDBJ whole genome shotgun (WGS) entry which is preliminary data.</text>
</comment>
<reference evidence="3 4" key="1">
    <citation type="journal article" date="2020" name="Mol. Biol. Evol.">
        <title>Interspecific Gene Flow and the Evolution of Specialization in Black and White Rhinoceros.</title>
        <authorList>
            <person name="Moodley Y."/>
            <person name="Westbury M.V."/>
            <person name="Russo I.M."/>
            <person name="Gopalakrishnan S."/>
            <person name="Rakotoarivelo A."/>
            <person name="Olsen R.A."/>
            <person name="Prost S."/>
            <person name="Tunstall T."/>
            <person name="Ryder O.A."/>
            <person name="Dalen L."/>
            <person name="Bruford M.W."/>
        </authorList>
    </citation>
    <scope>NUCLEOTIDE SEQUENCE [LARGE SCALE GENOMIC DNA]</scope>
    <source>
        <strain evidence="3">SBR-YM</strain>
        <tissue evidence="3">Skin</tissue>
    </source>
</reference>
<dbReference type="InterPro" id="IPR000164">
    <property type="entry name" value="Histone_H3/CENP-A"/>
</dbReference>